<feature type="transmembrane region" description="Helical" evidence="2">
    <location>
        <begin position="349"/>
        <end position="370"/>
    </location>
</feature>
<keyword evidence="2" id="KW-1133">Transmembrane helix</keyword>
<proteinExistence type="predicted"/>
<dbReference type="SUPFAM" id="SSF52540">
    <property type="entry name" value="P-loop containing nucleoside triphosphate hydrolases"/>
    <property type="match status" value="1"/>
</dbReference>
<dbReference type="EMBL" id="CP030032">
    <property type="protein sequence ID" value="AWV89703.1"/>
    <property type="molecule type" value="Genomic_DNA"/>
</dbReference>
<feature type="transmembrane region" description="Helical" evidence="2">
    <location>
        <begin position="287"/>
        <end position="310"/>
    </location>
</feature>
<dbReference type="KEGG" id="bsed:DN745_10265"/>
<evidence type="ECO:0000256" key="2">
    <source>
        <dbReference type="SAM" id="Phobius"/>
    </source>
</evidence>
<keyword evidence="5" id="KW-1185">Reference proteome</keyword>
<evidence type="ECO:0000259" key="3">
    <source>
        <dbReference type="PROSITE" id="PS50045"/>
    </source>
</evidence>
<feature type="transmembrane region" description="Helical" evidence="2">
    <location>
        <begin position="200"/>
        <end position="218"/>
    </location>
</feature>
<dbReference type="GO" id="GO:0006355">
    <property type="term" value="P:regulation of DNA-templated transcription"/>
    <property type="evidence" value="ECO:0007669"/>
    <property type="project" value="InterPro"/>
</dbReference>
<feature type="compositionally biased region" description="Polar residues" evidence="1">
    <location>
        <begin position="620"/>
        <end position="630"/>
    </location>
</feature>
<dbReference type="GO" id="GO:0005524">
    <property type="term" value="F:ATP binding"/>
    <property type="evidence" value="ECO:0007669"/>
    <property type="project" value="InterPro"/>
</dbReference>
<feature type="transmembrane region" description="Helical" evidence="2">
    <location>
        <begin position="382"/>
        <end position="400"/>
    </location>
</feature>
<organism evidence="4 5">
    <name type="scientific">Bradymonas sediminis</name>
    <dbReference type="NCBI Taxonomy" id="1548548"/>
    <lineage>
        <taxon>Bacteria</taxon>
        <taxon>Deltaproteobacteria</taxon>
        <taxon>Bradymonadales</taxon>
        <taxon>Bradymonadaceae</taxon>
        <taxon>Bradymonas</taxon>
    </lineage>
</organism>
<dbReference type="OrthoDB" id="5477564at2"/>
<feature type="domain" description="Sigma-54 factor interaction" evidence="3">
    <location>
        <begin position="789"/>
        <end position="901"/>
    </location>
</feature>
<sequence>MVGWAFLLLLTVASLVFGFVQLDGLPDLGVRFGPDLTVRTVPVDRETDRERQEFKRGDRLVALQGQSISDLRELRSVLQSLPIDAGALDAEELDENGELVEGTRTNLDAMRKVSYQIVRPLYRFPIALQGKPEDPTALPPGVEPSDRLVELDGRPLQTKIGPEGVRSIVASRPEALLVFERKNAVFFGSVMVPAPKSPHVLFGIFGAVIVIMAGLWWFRSKELEPLASVAVGLETLCFGWIALFAFEYQWVLSDVGLSAVLIVAFSMVRPIAFFAHNIGDGRGTQAGWTALLMGIVAAGTMLGLFLGGPFGDAEQALHVVALIAGLFVVYEIFVASIPTDAPRSSLGEGSGYIAWILVLALFSALLAWYLAPISFEENRWRWFATVIVGLVWFGDVLYCLRGVPAEGWALISTQADRHREILAYLDITKMLLPECRTFMVVSTRRGTFILEENAQRLQIQPSAEALHDAMSILVQERARIPLSPMVERQTHPMAGIAEAMNMALALPLTPPEGAIEIEDLHVILVAIREDAPDTQEVPEEVGAETIDLAQGLLSAEAWVATLVEAYAIISRAYLDEAQNGTVAAQPVRPGQESRALLAERRRAAELEAELKRLRLEKEASGQSQPASTESARVAVAPKGERVARLERADSAPEVMQADVDEEVVEQAAAPEESVETEAAPAFVSPLEVLDGPPGDFQHLLEPELIDALEYVLASPEPLVLGGSEGSGKRFIARVAQSMDAEFSGSLWFFDAQEMSDTHGLDGWAVDAIFEEVRGESVLVRHANALTGTMLNDIYEAAVASDIRLYLAFNDPNAEQVSVLEPFDEALQQRLEHRELIVPNFAHRPSIFEPVLSVFLTDALAQYGDALEAPVYLSEDAIDVLRGYDFPGHFDEARAMIEQGVAAVLERGEAGGEIWPEDLGFE</sequence>
<feature type="transmembrane region" description="Helical" evidence="2">
    <location>
        <begin position="316"/>
        <end position="337"/>
    </location>
</feature>
<gene>
    <name evidence="4" type="ORF">DN745_10265</name>
</gene>
<dbReference type="Proteomes" id="UP000249799">
    <property type="component" value="Chromosome"/>
</dbReference>
<evidence type="ECO:0000313" key="5">
    <source>
        <dbReference type="Proteomes" id="UP000249799"/>
    </source>
</evidence>
<feature type="transmembrane region" description="Helical" evidence="2">
    <location>
        <begin position="255"/>
        <end position="275"/>
    </location>
</feature>
<evidence type="ECO:0000313" key="4">
    <source>
        <dbReference type="EMBL" id="AWV89703.1"/>
    </source>
</evidence>
<protein>
    <recommendedName>
        <fullName evidence="3">Sigma-54 factor interaction domain-containing protein</fullName>
    </recommendedName>
</protein>
<feature type="region of interest" description="Disordered" evidence="1">
    <location>
        <begin position="616"/>
        <end position="635"/>
    </location>
</feature>
<reference evidence="4 5" key="1">
    <citation type="submission" date="2018-06" db="EMBL/GenBank/DDBJ databases">
        <title>Lujinxingia sediminis gen. nov. sp. nov., a new facultative anaerobic member of the class Deltaproteobacteria, and proposal of Lujinxingaceae fam. nov.</title>
        <authorList>
            <person name="Guo L.-Y."/>
            <person name="Li C.-M."/>
            <person name="Wang S."/>
            <person name="Du Z.-J."/>
        </authorList>
    </citation>
    <scope>NUCLEOTIDE SEQUENCE [LARGE SCALE GENOMIC DNA]</scope>
    <source>
        <strain evidence="4 5">FA350</strain>
    </source>
</reference>
<keyword evidence="2" id="KW-0472">Membrane</keyword>
<dbReference type="AlphaFoldDB" id="A0A2Z4FL78"/>
<evidence type="ECO:0000256" key="1">
    <source>
        <dbReference type="SAM" id="MobiDB-lite"/>
    </source>
</evidence>
<dbReference type="InterPro" id="IPR002078">
    <property type="entry name" value="Sigma_54_int"/>
</dbReference>
<dbReference type="PROSITE" id="PS50045">
    <property type="entry name" value="SIGMA54_INTERACT_4"/>
    <property type="match status" value="1"/>
</dbReference>
<dbReference type="InterPro" id="IPR027417">
    <property type="entry name" value="P-loop_NTPase"/>
</dbReference>
<feature type="transmembrane region" description="Helical" evidence="2">
    <location>
        <begin position="225"/>
        <end position="243"/>
    </location>
</feature>
<keyword evidence="2" id="KW-0812">Transmembrane</keyword>
<accession>A0A2Z4FL78</accession>
<name>A0A2Z4FL78_9DELT</name>